<dbReference type="Proteomes" id="UP001317870">
    <property type="component" value="Chromosome"/>
</dbReference>
<dbReference type="EMBL" id="AP026978">
    <property type="protein sequence ID" value="BDU00385.1"/>
    <property type="molecule type" value="Genomic_DNA"/>
</dbReference>
<dbReference type="InterPro" id="IPR006311">
    <property type="entry name" value="TAT_signal"/>
</dbReference>
<gene>
    <name evidence="2" type="ORF">IFM12276_34130</name>
</gene>
<keyword evidence="1" id="KW-1133">Transmembrane helix</keyword>
<organism evidence="2 3">
    <name type="scientific">Nocardia sputorum</name>
    <dbReference type="NCBI Taxonomy" id="2984338"/>
    <lineage>
        <taxon>Bacteria</taxon>
        <taxon>Bacillati</taxon>
        <taxon>Actinomycetota</taxon>
        <taxon>Actinomycetes</taxon>
        <taxon>Mycobacteriales</taxon>
        <taxon>Nocardiaceae</taxon>
        <taxon>Nocardia</taxon>
    </lineage>
</organism>
<evidence type="ECO:0000256" key="1">
    <source>
        <dbReference type="SAM" id="Phobius"/>
    </source>
</evidence>
<protein>
    <recommendedName>
        <fullName evidence="4">Twin-arginine translocation signal domain-containing protein</fullName>
    </recommendedName>
</protein>
<dbReference type="PROSITE" id="PS51318">
    <property type="entry name" value="TAT"/>
    <property type="match status" value="1"/>
</dbReference>
<proteinExistence type="predicted"/>
<reference evidence="2 3" key="1">
    <citation type="submission" date="2022-11" db="EMBL/GenBank/DDBJ databases">
        <title>Genome Sequencing of Nocardia sp. ON39_IFM12276 and assembly.</title>
        <authorList>
            <person name="Shimojima M."/>
            <person name="Toyokawa M."/>
            <person name="Uesaka K."/>
        </authorList>
    </citation>
    <scope>NUCLEOTIDE SEQUENCE [LARGE SCALE GENOMIC DNA]</scope>
    <source>
        <strain evidence="2 3">IFM 12276</strain>
    </source>
</reference>
<evidence type="ECO:0008006" key="4">
    <source>
        <dbReference type="Google" id="ProtNLM"/>
    </source>
</evidence>
<name>A0ABN6U5I4_9NOCA</name>
<keyword evidence="3" id="KW-1185">Reference proteome</keyword>
<evidence type="ECO:0000313" key="3">
    <source>
        <dbReference type="Proteomes" id="UP001317870"/>
    </source>
</evidence>
<keyword evidence="1" id="KW-0812">Transmembrane</keyword>
<sequence length="305" mass="32166">MVTTDHLSDFGRQGATMSDAEFALTAYDRRDFLKYAVGFAAGAGMGSALRPAVAVAQPTGPIDVFVLDTIRAVCVMVFPGPDEWSRVQGTPRPGPGPIEAGGGEFMVELFDRYLAAGDQLTRPLASALAAGMNDLGIPAPLLLGVSAEQGRTLDQALGYAYSDRVLPLSVLVALVLTFGALLIAPGTVIGPLGSPFARLTLRDKCRVIELIERPLPELVSLIDGGLPGPLRGSGTGFLRFAGGILLEGTAFGVHSELSMFDPVTRTVARRPPSWELTGYRPGGLVEGHPELIGYYQGRTEVPAYA</sequence>
<keyword evidence="1" id="KW-0472">Membrane</keyword>
<feature type="transmembrane region" description="Helical" evidence="1">
    <location>
        <begin position="165"/>
        <end position="192"/>
    </location>
</feature>
<accession>A0ABN6U5I4</accession>
<evidence type="ECO:0000313" key="2">
    <source>
        <dbReference type="EMBL" id="BDU00385.1"/>
    </source>
</evidence>